<keyword evidence="2" id="KW-0472">Membrane</keyword>
<keyword evidence="2" id="KW-0812">Transmembrane</keyword>
<dbReference type="RefSeq" id="WP_378592100.1">
    <property type="nucleotide sequence ID" value="NZ_JBHSKD010000024.1"/>
</dbReference>
<feature type="region of interest" description="Disordered" evidence="1">
    <location>
        <begin position="26"/>
        <end position="113"/>
    </location>
</feature>
<feature type="compositionally biased region" description="Gly residues" evidence="1">
    <location>
        <begin position="40"/>
        <end position="53"/>
    </location>
</feature>
<feature type="domain" description="Helix-hairpin-helix DNA-binding motif class 1" evidence="3">
    <location>
        <begin position="327"/>
        <end position="346"/>
    </location>
</feature>
<evidence type="ECO:0000256" key="2">
    <source>
        <dbReference type="SAM" id="Phobius"/>
    </source>
</evidence>
<evidence type="ECO:0000259" key="3">
    <source>
        <dbReference type="SMART" id="SM00278"/>
    </source>
</evidence>
<feature type="transmembrane region" description="Helical" evidence="2">
    <location>
        <begin position="134"/>
        <end position="155"/>
    </location>
</feature>
<proteinExistence type="predicted"/>
<feature type="domain" description="Helix-hairpin-helix DNA-binding motif class 1" evidence="3">
    <location>
        <begin position="297"/>
        <end position="316"/>
    </location>
</feature>
<evidence type="ECO:0000313" key="4">
    <source>
        <dbReference type="EMBL" id="MFC5178489.1"/>
    </source>
</evidence>
<dbReference type="InterPro" id="IPR051675">
    <property type="entry name" value="Endo/Exo/Phosphatase_dom_1"/>
</dbReference>
<dbReference type="InterPro" id="IPR010994">
    <property type="entry name" value="RuvA_2-like"/>
</dbReference>
<name>A0ABW0BMG3_9ACTN</name>
<dbReference type="PANTHER" id="PTHR21180:SF32">
    <property type="entry name" value="ENDONUCLEASE_EXONUCLEASE_PHOSPHATASE FAMILY DOMAIN-CONTAINING PROTEIN 1"/>
    <property type="match status" value="1"/>
</dbReference>
<dbReference type="Pfam" id="PF10531">
    <property type="entry name" value="SLBB"/>
    <property type="match status" value="1"/>
</dbReference>
<feature type="compositionally biased region" description="Basic and acidic residues" evidence="1">
    <location>
        <begin position="54"/>
        <end position="67"/>
    </location>
</feature>
<dbReference type="Gene3D" id="1.10.150.320">
    <property type="entry name" value="Photosystem II 12 kDa extrinsic protein"/>
    <property type="match status" value="1"/>
</dbReference>
<keyword evidence="5" id="KW-1185">Reference proteome</keyword>
<sequence>MSSRRPRPAHQEAVQRRLALLSAELAGLRDETADDDVVGGRSGGRGGPGGAGGRPDRPADPVLEHTRVASSRRAAVVLAPPPHPAAPDGSDGSDGADEGPRALPVPGRHAARRPGTCATLVPATLRGRFALSPATLALVAVLAAVGLAVTCWVVVRADARPLAAPRLSSGGLATPVVPATPAEAVVAGSGTASAGAGGAMSGPAAGQVTVDVAGRVRRPGIVVLPAGSRVVDALEAAGGARPHVDLSSLNLARLLTDGEQIVVAVGAPVGAAGPVPTSTAAPPTGAALVNLNTADESQLDTLPEVGPVTAGAIVAWRTEHGGFTAVEELLEVDGIGDATLAQIAPYVTV</sequence>
<keyword evidence="2" id="KW-1133">Transmembrane helix</keyword>
<gene>
    <name evidence="4" type="ORF">ACFPGP_17560</name>
</gene>
<dbReference type="SUPFAM" id="SSF47781">
    <property type="entry name" value="RuvA domain 2-like"/>
    <property type="match status" value="1"/>
</dbReference>
<feature type="compositionally biased region" description="Low complexity" evidence="1">
    <location>
        <begin position="68"/>
        <end position="78"/>
    </location>
</feature>
<dbReference type="SMART" id="SM00278">
    <property type="entry name" value="HhH1"/>
    <property type="match status" value="2"/>
</dbReference>
<dbReference type="Pfam" id="PF12836">
    <property type="entry name" value="HHH_3"/>
    <property type="match status" value="1"/>
</dbReference>
<evidence type="ECO:0000313" key="5">
    <source>
        <dbReference type="Proteomes" id="UP001596087"/>
    </source>
</evidence>
<dbReference type="EMBL" id="JBHSKD010000024">
    <property type="protein sequence ID" value="MFC5178489.1"/>
    <property type="molecule type" value="Genomic_DNA"/>
</dbReference>
<evidence type="ECO:0000256" key="1">
    <source>
        <dbReference type="SAM" id="MobiDB-lite"/>
    </source>
</evidence>
<dbReference type="Proteomes" id="UP001596087">
    <property type="component" value="Unassembled WGS sequence"/>
</dbReference>
<protein>
    <submittedName>
        <fullName evidence="4">Helix-hairpin-helix domain-containing protein</fullName>
    </submittedName>
</protein>
<organism evidence="4 5">
    <name type="scientific">Nocardioides taihuensis</name>
    <dbReference type="NCBI Taxonomy" id="1835606"/>
    <lineage>
        <taxon>Bacteria</taxon>
        <taxon>Bacillati</taxon>
        <taxon>Actinomycetota</taxon>
        <taxon>Actinomycetes</taxon>
        <taxon>Propionibacteriales</taxon>
        <taxon>Nocardioidaceae</taxon>
        <taxon>Nocardioides</taxon>
    </lineage>
</organism>
<dbReference type="InterPro" id="IPR019554">
    <property type="entry name" value="Soluble_ligand-bd"/>
</dbReference>
<reference evidence="5" key="1">
    <citation type="journal article" date="2019" name="Int. J. Syst. Evol. Microbiol.">
        <title>The Global Catalogue of Microorganisms (GCM) 10K type strain sequencing project: providing services to taxonomists for standard genome sequencing and annotation.</title>
        <authorList>
            <consortium name="The Broad Institute Genomics Platform"/>
            <consortium name="The Broad Institute Genome Sequencing Center for Infectious Disease"/>
            <person name="Wu L."/>
            <person name="Ma J."/>
        </authorList>
    </citation>
    <scope>NUCLEOTIDE SEQUENCE [LARGE SCALE GENOMIC DNA]</scope>
    <source>
        <strain evidence="5">DFY41</strain>
    </source>
</reference>
<comment type="caution">
    <text evidence="4">The sequence shown here is derived from an EMBL/GenBank/DDBJ whole genome shotgun (WGS) entry which is preliminary data.</text>
</comment>
<accession>A0ABW0BMG3</accession>
<dbReference type="InterPro" id="IPR003583">
    <property type="entry name" value="Hlx-hairpin-Hlx_DNA-bd_motif"/>
</dbReference>
<dbReference type="Gene3D" id="3.10.560.10">
    <property type="entry name" value="Outer membrane lipoprotein wza domain like"/>
    <property type="match status" value="1"/>
</dbReference>
<dbReference type="PANTHER" id="PTHR21180">
    <property type="entry name" value="ENDONUCLEASE/EXONUCLEASE/PHOSPHATASE FAMILY DOMAIN-CONTAINING PROTEIN 1"/>
    <property type="match status" value="1"/>
</dbReference>